<dbReference type="Gene3D" id="1.10.246.20">
    <property type="entry name" value="Coactivator CBP, KIX domain"/>
    <property type="match status" value="1"/>
</dbReference>
<protein>
    <submittedName>
        <fullName evidence="5">Mediator of RNA polymerase II transcription subunit 15a</fullName>
    </submittedName>
</protein>
<keyword evidence="6" id="KW-1185">Reference proteome</keyword>
<accession>A0A8S0RUT4</accession>
<dbReference type="GO" id="GO:0005634">
    <property type="term" value="C:nucleus"/>
    <property type="evidence" value="ECO:0007669"/>
    <property type="project" value="UniProtKB-SubCell"/>
</dbReference>
<evidence type="ECO:0000259" key="4">
    <source>
        <dbReference type="Pfam" id="PF16987"/>
    </source>
</evidence>
<dbReference type="EMBL" id="CACTIH010003725">
    <property type="protein sequence ID" value="CAA2983271.1"/>
    <property type="molecule type" value="Genomic_DNA"/>
</dbReference>
<dbReference type="InterPro" id="IPR044661">
    <property type="entry name" value="MED15a/b/c-like"/>
</dbReference>
<dbReference type="OrthoDB" id="1912459at2759"/>
<proteinExistence type="predicted"/>
<reference evidence="5 6" key="1">
    <citation type="submission" date="2019-12" db="EMBL/GenBank/DDBJ databases">
        <authorList>
            <person name="Alioto T."/>
            <person name="Alioto T."/>
            <person name="Gomez Garrido J."/>
        </authorList>
    </citation>
    <scope>NUCLEOTIDE SEQUENCE [LARGE SCALE GENOMIC DNA]</scope>
</reference>
<comment type="subcellular location">
    <subcellularLocation>
        <location evidence="1">Nucleus</location>
    </subcellularLocation>
</comment>
<sequence length="128" mass="14388">MDMSGIWDQLQDIGGDADAADWRTGLDEDSRQRIVNKITETLKRHLPFSGEEGLREIKKIAIRFEEKTFASAISQSDYLRKISLKMLSMETTPRNPTDNSTQVNAVGNTSQNTHDPGNGDSMYIQLNI</sequence>
<evidence type="ECO:0000256" key="2">
    <source>
        <dbReference type="ARBA" id="ARBA00023242"/>
    </source>
</evidence>
<evidence type="ECO:0000313" key="5">
    <source>
        <dbReference type="EMBL" id="CAA2983271.1"/>
    </source>
</evidence>
<dbReference type="Gramene" id="OE9A109147T3">
    <property type="protein sequence ID" value="OE9A109147C3"/>
    <property type="gene ID" value="OE9A109147"/>
</dbReference>
<name>A0A8S0RUT4_OLEEU</name>
<dbReference type="GO" id="GO:0003713">
    <property type="term" value="F:transcription coactivator activity"/>
    <property type="evidence" value="ECO:0007669"/>
    <property type="project" value="InterPro"/>
</dbReference>
<dbReference type="PANTHER" id="PTHR33137">
    <property type="entry name" value="MEDIATOR OF RNA POLYMERASE II TRANSCRIPTION SUBUNIT 15A-RELATED"/>
    <property type="match status" value="1"/>
</dbReference>
<dbReference type="Pfam" id="PF16987">
    <property type="entry name" value="KIX_2"/>
    <property type="match status" value="1"/>
</dbReference>
<organism evidence="5 6">
    <name type="scientific">Olea europaea subsp. europaea</name>
    <dbReference type="NCBI Taxonomy" id="158383"/>
    <lineage>
        <taxon>Eukaryota</taxon>
        <taxon>Viridiplantae</taxon>
        <taxon>Streptophyta</taxon>
        <taxon>Embryophyta</taxon>
        <taxon>Tracheophyta</taxon>
        <taxon>Spermatophyta</taxon>
        <taxon>Magnoliopsida</taxon>
        <taxon>eudicotyledons</taxon>
        <taxon>Gunneridae</taxon>
        <taxon>Pentapetalae</taxon>
        <taxon>asterids</taxon>
        <taxon>lamiids</taxon>
        <taxon>Lamiales</taxon>
        <taxon>Oleaceae</taxon>
        <taxon>Oleeae</taxon>
        <taxon>Olea</taxon>
    </lineage>
</organism>
<dbReference type="SUPFAM" id="SSF47040">
    <property type="entry name" value="Kix domain of CBP (creb binding protein)"/>
    <property type="match status" value="1"/>
</dbReference>
<dbReference type="Proteomes" id="UP000594638">
    <property type="component" value="Unassembled WGS sequence"/>
</dbReference>
<dbReference type="PANTHER" id="PTHR33137:SF4">
    <property type="entry name" value="MEDIATOR OF RNA POLYMERASE II TRANSCRIPTION SUBUNIT 15A-RELATED"/>
    <property type="match status" value="1"/>
</dbReference>
<dbReference type="InterPro" id="IPR036546">
    <property type="entry name" value="MED15_KIX"/>
</dbReference>
<evidence type="ECO:0000313" key="6">
    <source>
        <dbReference type="Proteomes" id="UP000594638"/>
    </source>
</evidence>
<feature type="domain" description="Mediator complex subunit 15 KIX" evidence="4">
    <location>
        <begin position="20"/>
        <end position="99"/>
    </location>
</feature>
<dbReference type="FunFam" id="1.10.246.20:FF:000003">
    <property type="entry name" value="Mediator of RNA polymerase II transcription subunit 15a"/>
    <property type="match status" value="1"/>
</dbReference>
<dbReference type="AlphaFoldDB" id="A0A8S0RUT4"/>
<feature type="compositionally biased region" description="Polar residues" evidence="3">
    <location>
        <begin position="90"/>
        <end position="115"/>
    </location>
</feature>
<comment type="caution">
    <text evidence="5">The sequence shown here is derived from an EMBL/GenBank/DDBJ whole genome shotgun (WGS) entry which is preliminary data.</text>
</comment>
<dbReference type="GO" id="GO:0031490">
    <property type="term" value="F:chromatin DNA binding"/>
    <property type="evidence" value="ECO:0007669"/>
    <property type="project" value="InterPro"/>
</dbReference>
<evidence type="ECO:0000256" key="3">
    <source>
        <dbReference type="SAM" id="MobiDB-lite"/>
    </source>
</evidence>
<dbReference type="InterPro" id="IPR036529">
    <property type="entry name" value="KIX_dom_sf"/>
</dbReference>
<evidence type="ECO:0000256" key="1">
    <source>
        <dbReference type="ARBA" id="ARBA00004123"/>
    </source>
</evidence>
<keyword evidence="2" id="KW-0539">Nucleus</keyword>
<gene>
    <name evidence="5" type="ORF">OLEA9_A109147</name>
</gene>
<feature type="region of interest" description="Disordered" evidence="3">
    <location>
        <begin position="90"/>
        <end position="120"/>
    </location>
</feature>